<evidence type="ECO:0000313" key="2">
    <source>
        <dbReference type="EMBL" id="KAK4549265.1"/>
    </source>
</evidence>
<comment type="caution">
    <text evidence="2">The sequence shown here is derived from an EMBL/GenBank/DDBJ whole genome shotgun (WGS) entry which is preliminary data.</text>
</comment>
<dbReference type="EMBL" id="JAVFHQ010000005">
    <property type="protein sequence ID" value="KAK4549265.1"/>
    <property type="molecule type" value="Genomic_DNA"/>
</dbReference>
<dbReference type="PANTHER" id="PTHR47655:SF3">
    <property type="entry name" value="ZN(II)2CYS6 TRANSCRIPTION FACTOR (EUROFUNG)"/>
    <property type="match status" value="1"/>
</dbReference>
<organism evidence="2 3">
    <name type="scientific">Oleoguttula mirabilis</name>
    <dbReference type="NCBI Taxonomy" id="1507867"/>
    <lineage>
        <taxon>Eukaryota</taxon>
        <taxon>Fungi</taxon>
        <taxon>Dikarya</taxon>
        <taxon>Ascomycota</taxon>
        <taxon>Pezizomycotina</taxon>
        <taxon>Dothideomycetes</taxon>
        <taxon>Dothideomycetidae</taxon>
        <taxon>Mycosphaerellales</taxon>
        <taxon>Teratosphaeriaceae</taxon>
        <taxon>Oleoguttula</taxon>
    </lineage>
</organism>
<proteinExistence type="predicted"/>
<dbReference type="Proteomes" id="UP001324427">
    <property type="component" value="Unassembled WGS sequence"/>
</dbReference>
<protein>
    <recommendedName>
        <fullName evidence="4">C6 transcription factor</fullName>
    </recommendedName>
</protein>
<evidence type="ECO:0000256" key="1">
    <source>
        <dbReference type="SAM" id="MobiDB-lite"/>
    </source>
</evidence>
<feature type="compositionally biased region" description="Basic and acidic residues" evidence="1">
    <location>
        <begin position="112"/>
        <end position="122"/>
    </location>
</feature>
<feature type="region of interest" description="Disordered" evidence="1">
    <location>
        <begin position="106"/>
        <end position="179"/>
    </location>
</feature>
<reference evidence="2 3" key="1">
    <citation type="submission" date="2021-11" db="EMBL/GenBank/DDBJ databases">
        <title>Black yeast isolated from Biological Soil Crust.</title>
        <authorList>
            <person name="Kurbessoian T."/>
        </authorList>
    </citation>
    <scope>NUCLEOTIDE SEQUENCE [LARGE SCALE GENOMIC DNA]</scope>
    <source>
        <strain evidence="2 3">CCFEE 5522</strain>
    </source>
</reference>
<dbReference type="PANTHER" id="PTHR47655">
    <property type="entry name" value="QUINIC ACID UTILIZATION ACTIVATOR"/>
    <property type="match status" value="1"/>
</dbReference>
<gene>
    <name evidence="2" type="ORF">LTR36_007724</name>
</gene>
<name>A0AAV9JUM5_9PEZI</name>
<sequence>MLSRSERKKSHDKVYPKGYVEMLEQQQTQLVTGLQEMYKRLQNAQAWVDPSLPEVNGHPLTHDILAALGLLETKHDGSGDTEVFEEDCRNLQSKLLADGAGLVQRRGSFSSESEHSQHDHSRPATTSAPSVSRGPTFRDSFNFGSASPPPTSQSPVQHQRQSFPPAVQPSPLHQSSPLCGDPQFYQAEWAIPDLSSPEQIIRSRFAMQAPMMQDGLPQIEEALANDRCDTPMWNDSNFNAIPLAYPQQFSSAFSNSMQGGMMDYTGLDAADIEFSQFIRIMA</sequence>
<dbReference type="InterPro" id="IPR052783">
    <property type="entry name" value="Metabolic/Drug-Res_Regulator"/>
</dbReference>
<feature type="compositionally biased region" description="Polar residues" evidence="1">
    <location>
        <begin position="153"/>
        <end position="162"/>
    </location>
</feature>
<evidence type="ECO:0000313" key="3">
    <source>
        <dbReference type="Proteomes" id="UP001324427"/>
    </source>
</evidence>
<keyword evidence="3" id="KW-1185">Reference proteome</keyword>
<dbReference type="AlphaFoldDB" id="A0AAV9JUM5"/>
<evidence type="ECO:0008006" key="4">
    <source>
        <dbReference type="Google" id="ProtNLM"/>
    </source>
</evidence>
<accession>A0AAV9JUM5</accession>